<protein>
    <submittedName>
        <fullName evidence="1">Uncharacterized protein</fullName>
    </submittedName>
</protein>
<sequence>MNYKRDGSRSLRRAAPADRCGGTIAGQTGNRLVDLSSIGSRRNGIAKMRHSCLYRGQGCLAIGCCRCASFVRARWLHAGCYLKEVQTRFGIRRSTTVIVDLRENTEDSGGEVVLQRDTGARRKKDRRVVCRQTTMTDYLDPHFVRALCRDPERRTLQVS</sequence>
<evidence type="ECO:0000313" key="2">
    <source>
        <dbReference type="Proteomes" id="UP001177670"/>
    </source>
</evidence>
<dbReference type="AlphaFoldDB" id="A0AA40GDI7"/>
<name>A0AA40GDI7_9HYME</name>
<dbReference type="Proteomes" id="UP001177670">
    <property type="component" value="Unassembled WGS sequence"/>
</dbReference>
<accession>A0AA40GDI7</accession>
<evidence type="ECO:0000313" key="1">
    <source>
        <dbReference type="EMBL" id="KAK1135051.1"/>
    </source>
</evidence>
<gene>
    <name evidence="1" type="ORF">K0M31_007823</name>
</gene>
<comment type="caution">
    <text evidence="1">The sequence shown here is derived from an EMBL/GenBank/DDBJ whole genome shotgun (WGS) entry which is preliminary data.</text>
</comment>
<dbReference type="EMBL" id="JAHYIQ010000002">
    <property type="protein sequence ID" value="KAK1135051.1"/>
    <property type="molecule type" value="Genomic_DNA"/>
</dbReference>
<proteinExistence type="predicted"/>
<keyword evidence="2" id="KW-1185">Reference proteome</keyword>
<organism evidence="1 2">
    <name type="scientific">Melipona bicolor</name>
    <dbReference type="NCBI Taxonomy" id="60889"/>
    <lineage>
        <taxon>Eukaryota</taxon>
        <taxon>Metazoa</taxon>
        <taxon>Ecdysozoa</taxon>
        <taxon>Arthropoda</taxon>
        <taxon>Hexapoda</taxon>
        <taxon>Insecta</taxon>
        <taxon>Pterygota</taxon>
        <taxon>Neoptera</taxon>
        <taxon>Endopterygota</taxon>
        <taxon>Hymenoptera</taxon>
        <taxon>Apocrita</taxon>
        <taxon>Aculeata</taxon>
        <taxon>Apoidea</taxon>
        <taxon>Anthophila</taxon>
        <taxon>Apidae</taxon>
        <taxon>Melipona</taxon>
    </lineage>
</organism>
<reference evidence="1" key="1">
    <citation type="submission" date="2021-10" db="EMBL/GenBank/DDBJ databases">
        <title>Melipona bicolor Genome sequencing and assembly.</title>
        <authorList>
            <person name="Araujo N.S."/>
            <person name="Arias M.C."/>
        </authorList>
    </citation>
    <scope>NUCLEOTIDE SEQUENCE</scope>
    <source>
        <strain evidence="1">USP_2M_L1-L4_2017</strain>
        <tissue evidence="1">Whole body</tissue>
    </source>
</reference>